<proteinExistence type="predicted"/>
<dbReference type="Gene3D" id="3.40.50.1820">
    <property type="entry name" value="alpha/beta hydrolase"/>
    <property type="match status" value="1"/>
</dbReference>
<sequence>MNSDSQKNVSSKSLTLDDVFPLQQPSMQADINIFALPFAGGGASIYNRWLQLDNWPDNWCFCPVQLSGRENRIKEVPHKQMDSLIAELVNYIAPYTLPPMGLTGKLYGVQNML</sequence>
<evidence type="ECO:0000313" key="3">
    <source>
        <dbReference type="Proteomes" id="UP000242502"/>
    </source>
</evidence>
<dbReference type="InterPro" id="IPR029058">
    <property type="entry name" value="AB_hydrolase_fold"/>
</dbReference>
<evidence type="ECO:0000259" key="1">
    <source>
        <dbReference type="Pfam" id="PF00975"/>
    </source>
</evidence>
<name>A0A1D2QLY9_9GAMM</name>
<dbReference type="Pfam" id="PF00975">
    <property type="entry name" value="Thioesterase"/>
    <property type="match status" value="1"/>
</dbReference>
<reference evidence="2 3" key="1">
    <citation type="journal article" date="2016" name="Appl. Environ. Microbiol.">
        <title>Lack of Overt Genome Reduction in the Bryostatin-Producing Bryozoan Symbiont "Candidatus Endobugula sertula".</title>
        <authorList>
            <person name="Miller I.J."/>
            <person name="Vanee N."/>
            <person name="Fong S.S."/>
            <person name="Lim-Fong G.E."/>
            <person name="Kwan J.C."/>
        </authorList>
    </citation>
    <scope>NUCLEOTIDE SEQUENCE [LARGE SCALE GENOMIC DNA]</scope>
    <source>
        <strain evidence="2">AB1-4</strain>
    </source>
</reference>
<dbReference type="STRING" id="62101.AB835_13395"/>
<dbReference type="InterPro" id="IPR001031">
    <property type="entry name" value="Thioesterase"/>
</dbReference>
<evidence type="ECO:0000313" key="2">
    <source>
        <dbReference type="EMBL" id="ODS22577.1"/>
    </source>
</evidence>
<dbReference type="Proteomes" id="UP000242502">
    <property type="component" value="Unassembled WGS sequence"/>
</dbReference>
<feature type="domain" description="Thioesterase" evidence="1">
    <location>
        <begin position="33"/>
        <end position="93"/>
    </location>
</feature>
<dbReference type="AlphaFoldDB" id="A0A1D2QLY9"/>
<gene>
    <name evidence="2" type="ORF">AB835_13395</name>
</gene>
<organism evidence="2 3">
    <name type="scientific">Candidatus Endobugula sertula</name>
    <name type="common">Bugula neritina bacterial symbiont</name>
    <dbReference type="NCBI Taxonomy" id="62101"/>
    <lineage>
        <taxon>Bacteria</taxon>
        <taxon>Pseudomonadati</taxon>
        <taxon>Pseudomonadota</taxon>
        <taxon>Gammaproteobacteria</taxon>
        <taxon>Cellvibrionales</taxon>
        <taxon>Cellvibrionaceae</taxon>
        <taxon>Candidatus Endobugula</taxon>
    </lineage>
</organism>
<comment type="caution">
    <text evidence="2">The sequence shown here is derived from an EMBL/GenBank/DDBJ whole genome shotgun (WGS) entry which is preliminary data.</text>
</comment>
<dbReference type="EMBL" id="MDLC01000066">
    <property type="protein sequence ID" value="ODS22577.1"/>
    <property type="molecule type" value="Genomic_DNA"/>
</dbReference>
<accession>A0A1D2QLY9</accession>
<protein>
    <recommendedName>
        <fullName evidence="1">Thioesterase domain-containing protein</fullName>
    </recommendedName>
</protein>